<reference evidence="3" key="1">
    <citation type="submission" date="2016-02" db="EMBL/GenBank/DDBJ databases">
        <authorList>
            <person name="Rodrigo-Torres Lidia"/>
            <person name="Arahal R.David."/>
        </authorList>
    </citation>
    <scope>NUCLEOTIDE SEQUENCE [LARGE SCALE GENOMIC DNA]</scope>
    <source>
        <strain evidence="3">CECT 9029</strain>
    </source>
</reference>
<keyword evidence="1" id="KW-0732">Signal</keyword>
<name>A0A128EYG6_9GAMM</name>
<dbReference type="RefSeq" id="WP_062661719.1">
    <property type="nucleotide sequence ID" value="NZ_FIZX01000001.1"/>
</dbReference>
<proteinExistence type="predicted"/>
<feature type="chain" id="PRO_5007281791" description="SbsA Ig-like domain-containing protein" evidence="1">
    <location>
        <begin position="28"/>
        <end position="267"/>
    </location>
</feature>
<dbReference type="Proteomes" id="UP000071641">
    <property type="component" value="Unassembled WGS sequence"/>
</dbReference>
<organism evidence="2 3">
    <name type="scientific">Grimontia celer</name>
    <dbReference type="NCBI Taxonomy" id="1796497"/>
    <lineage>
        <taxon>Bacteria</taxon>
        <taxon>Pseudomonadati</taxon>
        <taxon>Pseudomonadota</taxon>
        <taxon>Gammaproteobacteria</taxon>
        <taxon>Vibrionales</taxon>
        <taxon>Vibrionaceae</taxon>
        <taxon>Grimontia</taxon>
    </lineage>
</organism>
<protein>
    <recommendedName>
        <fullName evidence="4">SbsA Ig-like domain-containing protein</fullName>
    </recommendedName>
</protein>
<keyword evidence="3" id="KW-1185">Reference proteome</keyword>
<dbReference type="EMBL" id="FIZX01000001">
    <property type="protein sequence ID" value="CZF79046.1"/>
    <property type="molecule type" value="Genomic_DNA"/>
</dbReference>
<evidence type="ECO:0000313" key="2">
    <source>
        <dbReference type="EMBL" id="CZF79046.1"/>
    </source>
</evidence>
<dbReference type="OrthoDB" id="246488at2"/>
<feature type="signal peptide" evidence="1">
    <location>
        <begin position="1"/>
        <end position="27"/>
    </location>
</feature>
<sequence length="267" mass="29801">MTFLNAAARQIFFVVLFFSLAVSTAQAALLSYTPSQSTIPANTLRFYLYFSEPMARGQVKSHIRLEREDGSEVINPFLNLYTELWDSEQRRVTLLFDPGRVKQSVGPNVQAGAPLVEGNQYRLVVSGSMKNAVGKAIGEDKTIEFDVIAPERRAIVPADWELTTPPVNGLQPLVVTFDRIMDRYAAQRLIRLKGPDGETLRGKLVSEDRMWTLTPETEWQSGNYKLIVSPELEDISGNTIRSPFDAKSGTMGEATNIIEREFVIGTP</sequence>
<gene>
    <name evidence="2" type="ORF">GCE9029_01224</name>
</gene>
<accession>A0A128EYG6</accession>
<evidence type="ECO:0000313" key="3">
    <source>
        <dbReference type="Proteomes" id="UP000071641"/>
    </source>
</evidence>
<dbReference type="AlphaFoldDB" id="A0A128EYG6"/>
<evidence type="ECO:0000256" key="1">
    <source>
        <dbReference type="SAM" id="SignalP"/>
    </source>
</evidence>
<dbReference type="STRING" id="1796497.GCE9029_01224"/>
<evidence type="ECO:0008006" key="4">
    <source>
        <dbReference type="Google" id="ProtNLM"/>
    </source>
</evidence>